<dbReference type="Proteomes" id="UP001235712">
    <property type="component" value="Unassembled WGS sequence"/>
</dbReference>
<dbReference type="EMBL" id="JAUSQZ010000001">
    <property type="protein sequence ID" value="MDP9828997.1"/>
    <property type="molecule type" value="Genomic_DNA"/>
</dbReference>
<keyword evidence="3" id="KW-1185">Reference proteome</keyword>
<gene>
    <name evidence="2" type="ORF">J2S57_004746</name>
</gene>
<proteinExistence type="predicted"/>
<feature type="region of interest" description="Disordered" evidence="1">
    <location>
        <begin position="30"/>
        <end position="53"/>
    </location>
</feature>
<evidence type="ECO:0000256" key="1">
    <source>
        <dbReference type="SAM" id="MobiDB-lite"/>
    </source>
</evidence>
<accession>A0ABT9P8G9</accession>
<evidence type="ECO:0000313" key="3">
    <source>
        <dbReference type="Proteomes" id="UP001235712"/>
    </source>
</evidence>
<sequence length="171" mass="18868">MLTDPAEPHRAELDTTEQLTLFACLAHPELSEPPHLDGPPASGTTRRVPTRQVSRQGDLRFAFCGRGSTTEYQDPESARGWQYESARDLIADAGPVEHESFDIGCSRPLAWADRPFEAIVVGESERAFCAGQLPAMLALFIDHEIKICHPESANYLTRVTFTLPPLTPNPV</sequence>
<reference evidence="2 3" key="1">
    <citation type="submission" date="2023-07" db="EMBL/GenBank/DDBJ databases">
        <title>Sequencing the genomes of 1000 actinobacteria strains.</title>
        <authorList>
            <person name="Klenk H.-P."/>
        </authorList>
    </citation>
    <scope>NUCLEOTIDE SEQUENCE [LARGE SCALE GENOMIC DNA]</scope>
    <source>
        <strain evidence="2 3">DSM 44388</strain>
    </source>
</reference>
<evidence type="ECO:0000313" key="2">
    <source>
        <dbReference type="EMBL" id="MDP9828997.1"/>
    </source>
</evidence>
<dbReference type="RefSeq" id="WP_307246768.1">
    <property type="nucleotide sequence ID" value="NZ_JAUSQZ010000001.1"/>
</dbReference>
<comment type="caution">
    <text evidence="2">The sequence shown here is derived from an EMBL/GenBank/DDBJ whole genome shotgun (WGS) entry which is preliminary data.</text>
</comment>
<name>A0ABT9P8G9_9ACTN</name>
<protein>
    <submittedName>
        <fullName evidence="2">Uncharacterized protein</fullName>
    </submittedName>
</protein>
<organism evidence="2 3">
    <name type="scientific">Kineosporia succinea</name>
    <dbReference type="NCBI Taxonomy" id="84632"/>
    <lineage>
        <taxon>Bacteria</taxon>
        <taxon>Bacillati</taxon>
        <taxon>Actinomycetota</taxon>
        <taxon>Actinomycetes</taxon>
        <taxon>Kineosporiales</taxon>
        <taxon>Kineosporiaceae</taxon>
        <taxon>Kineosporia</taxon>
    </lineage>
</organism>
<feature type="compositionally biased region" description="Polar residues" evidence="1">
    <location>
        <begin position="42"/>
        <end position="53"/>
    </location>
</feature>